<evidence type="ECO:0000259" key="9">
    <source>
        <dbReference type="PROSITE" id="PS50175"/>
    </source>
</evidence>
<dbReference type="InterPro" id="IPR001969">
    <property type="entry name" value="Aspartic_peptidase_AS"/>
</dbReference>
<dbReference type="Gene3D" id="2.40.70.10">
    <property type="entry name" value="Acid Proteases"/>
    <property type="match status" value="1"/>
</dbReference>
<accession>A0A9Q1BWW2</accession>
<evidence type="ECO:0000256" key="2">
    <source>
        <dbReference type="ARBA" id="ARBA00022679"/>
    </source>
</evidence>
<proteinExistence type="predicted"/>
<gene>
    <name evidence="11" type="ORF">HOLleu_20966</name>
</gene>
<feature type="region of interest" description="Disordered" evidence="8">
    <location>
        <begin position="597"/>
        <end position="618"/>
    </location>
</feature>
<sequence length="618" mass="68792">MRETLAKDYFIDALGDSESKWKVYQARPRCLEDAVTIAVELEAFGLAESRKSIPPRKLAARQRLADKNDTPTGSMLRSRAWSVGANRLYVMGELECVQVKFLVDTGANLTIVRPAIYDKLPEPGRPELEPVSLEMAVADGRPLPFHGRAPFLLKIGELAVKHDVWVANIDIDGILGYEFLQKYNCTLDAGRGKLTIGSQRQENKEQPSCCRIALRETIVVAADSEKMCTGLLTDGEPHRGTAVVEASEELVGRHGLLLAKVVVDTSKREIPLRIMNPSAMPVTLYKGTTVGTCEPVIVIEASQENRVNCISVGEEATVEKDSGGSENGVLPEHMQNLAKRSCRDLDAGQRRKVMELLADFADVFAKTPDDLGRTNVAKHRIETGLAKPIRQAARRLPVHQKEEAKQEISRMLKSDVIEPSSSSWSSPVVLVKKKDGSTRFCVDYRKLNEVTTKDSYPLPRIDDTLDTLGGSRWFCTLDLASGYWQVEVAEEDRPKTAFVTFNGLYQFKVLPFGLCNAPATFERLMERVLKGLQWYTCLLYLDDVIVYGETFLKTLGRLKEVLQKLREAGLKLSPKKCNLFQNQVAYLGHIVSKEGISPDPEKTQDVTDWPVPASVTEV</sequence>
<organism evidence="11 12">
    <name type="scientific">Holothuria leucospilota</name>
    <name type="common">Black long sea cucumber</name>
    <name type="synonym">Mertensiothuria leucospilota</name>
    <dbReference type="NCBI Taxonomy" id="206669"/>
    <lineage>
        <taxon>Eukaryota</taxon>
        <taxon>Metazoa</taxon>
        <taxon>Echinodermata</taxon>
        <taxon>Eleutherozoa</taxon>
        <taxon>Echinozoa</taxon>
        <taxon>Holothuroidea</taxon>
        <taxon>Aspidochirotacea</taxon>
        <taxon>Aspidochirotida</taxon>
        <taxon>Holothuriidae</taxon>
        <taxon>Holothuria</taxon>
    </lineage>
</organism>
<dbReference type="InterPro" id="IPR000477">
    <property type="entry name" value="RT_dom"/>
</dbReference>
<dbReference type="PROSITE" id="PS50175">
    <property type="entry name" value="ASP_PROT_RETROV"/>
    <property type="match status" value="1"/>
</dbReference>
<keyword evidence="2" id="KW-0808">Transferase</keyword>
<evidence type="ECO:0000256" key="5">
    <source>
        <dbReference type="ARBA" id="ARBA00022759"/>
    </source>
</evidence>
<dbReference type="PANTHER" id="PTHR24559">
    <property type="entry name" value="TRANSPOSON TY3-I GAG-POL POLYPROTEIN"/>
    <property type="match status" value="1"/>
</dbReference>
<dbReference type="PROSITE" id="PS50878">
    <property type="entry name" value="RT_POL"/>
    <property type="match status" value="1"/>
</dbReference>
<evidence type="ECO:0000259" key="10">
    <source>
        <dbReference type="PROSITE" id="PS50878"/>
    </source>
</evidence>
<dbReference type="InterPro" id="IPR043502">
    <property type="entry name" value="DNA/RNA_pol_sf"/>
</dbReference>
<feature type="domain" description="Peptidase A2" evidence="9">
    <location>
        <begin position="99"/>
        <end position="113"/>
    </location>
</feature>
<dbReference type="GO" id="GO:0003964">
    <property type="term" value="F:RNA-directed DNA polymerase activity"/>
    <property type="evidence" value="ECO:0007669"/>
    <property type="project" value="UniProtKB-KW"/>
</dbReference>
<keyword evidence="5" id="KW-0255">Endonuclease</keyword>
<evidence type="ECO:0000313" key="11">
    <source>
        <dbReference type="EMBL" id="KAJ8034222.1"/>
    </source>
</evidence>
<keyword evidence="12" id="KW-1185">Reference proteome</keyword>
<dbReference type="FunFam" id="3.10.10.10:FF:000002">
    <property type="entry name" value="Retrovirus-related Pol polyprotein from transposon 17.6-like protein"/>
    <property type="match status" value="1"/>
</dbReference>
<evidence type="ECO:0000256" key="8">
    <source>
        <dbReference type="SAM" id="MobiDB-lite"/>
    </source>
</evidence>
<keyword evidence="3" id="KW-0548">Nucleotidyltransferase</keyword>
<evidence type="ECO:0008006" key="13">
    <source>
        <dbReference type="Google" id="ProtNLM"/>
    </source>
</evidence>
<dbReference type="SUPFAM" id="SSF50630">
    <property type="entry name" value="Acid proteases"/>
    <property type="match status" value="1"/>
</dbReference>
<dbReference type="InterPro" id="IPR021109">
    <property type="entry name" value="Peptidase_aspartic_dom_sf"/>
</dbReference>
<protein>
    <recommendedName>
        <fullName evidence="13">Retrovirus-related Pol polyprotein from transposon</fullName>
    </recommendedName>
</protein>
<dbReference type="FunFam" id="3.10.10.10:FF:000007">
    <property type="entry name" value="Retrovirus-related Pol polyprotein from transposon 17.6-like Protein"/>
    <property type="match status" value="1"/>
</dbReference>
<evidence type="ECO:0000256" key="3">
    <source>
        <dbReference type="ARBA" id="ARBA00022695"/>
    </source>
</evidence>
<dbReference type="SUPFAM" id="SSF56672">
    <property type="entry name" value="DNA/RNA polymerases"/>
    <property type="match status" value="1"/>
</dbReference>
<dbReference type="PANTHER" id="PTHR24559:SF444">
    <property type="entry name" value="REVERSE TRANSCRIPTASE DOMAIN-CONTAINING PROTEIN"/>
    <property type="match status" value="1"/>
</dbReference>
<dbReference type="GO" id="GO:0004519">
    <property type="term" value="F:endonuclease activity"/>
    <property type="evidence" value="ECO:0007669"/>
    <property type="project" value="UniProtKB-KW"/>
</dbReference>
<dbReference type="InterPro" id="IPR043128">
    <property type="entry name" value="Rev_trsase/Diguanyl_cyclase"/>
</dbReference>
<keyword evidence="4" id="KW-0540">Nuclease</keyword>
<dbReference type="InterPro" id="IPR001995">
    <property type="entry name" value="Peptidase_A2_cat"/>
</dbReference>
<dbReference type="Gene3D" id="3.30.70.270">
    <property type="match status" value="1"/>
</dbReference>
<feature type="domain" description="Reverse transcriptase" evidence="10">
    <location>
        <begin position="412"/>
        <end position="591"/>
    </location>
</feature>
<name>A0A9Q1BWW2_HOLLE</name>
<dbReference type="Gene3D" id="3.10.10.10">
    <property type="entry name" value="HIV Type 1 Reverse Transcriptase, subunit A, domain 1"/>
    <property type="match status" value="1"/>
</dbReference>
<dbReference type="PROSITE" id="PS00141">
    <property type="entry name" value="ASP_PROTEASE"/>
    <property type="match status" value="1"/>
</dbReference>
<keyword evidence="1" id="KW-0645">Protease</keyword>
<dbReference type="AlphaFoldDB" id="A0A9Q1BWW2"/>
<keyword evidence="6" id="KW-0378">Hydrolase</keyword>
<evidence type="ECO:0000256" key="6">
    <source>
        <dbReference type="ARBA" id="ARBA00022801"/>
    </source>
</evidence>
<evidence type="ECO:0000313" key="12">
    <source>
        <dbReference type="Proteomes" id="UP001152320"/>
    </source>
</evidence>
<evidence type="ECO:0000256" key="4">
    <source>
        <dbReference type="ARBA" id="ARBA00022722"/>
    </source>
</evidence>
<reference evidence="11" key="1">
    <citation type="submission" date="2021-10" db="EMBL/GenBank/DDBJ databases">
        <title>Tropical sea cucumber genome reveals ecological adaptation and Cuvierian tubules defense mechanism.</title>
        <authorList>
            <person name="Chen T."/>
        </authorList>
    </citation>
    <scope>NUCLEOTIDE SEQUENCE</scope>
    <source>
        <strain evidence="11">Nanhai2018</strain>
        <tissue evidence="11">Muscle</tissue>
    </source>
</reference>
<dbReference type="Pfam" id="PF13650">
    <property type="entry name" value="Asp_protease_2"/>
    <property type="match status" value="1"/>
</dbReference>
<comment type="caution">
    <text evidence="11">The sequence shown here is derived from an EMBL/GenBank/DDBJ whole genome shotgun (WGS) entry which is preliminary data.</text>
</comment>
<dbReference type="CDD" id="cd01647">
    <property type="entry name" value="RT_LTR"/>
    <property type="match status" value="1"/>
</dbReference>
<evidence type="ECO:0000256" key="7">
    <source>
        <dbReference type="ARBA" id="ARBA00022918"/>
    </source>
</evidence>
<dbReference type="GO" id="GO:0006508">
    <property type="term" value="P:proteolysis"/>
    <property type="evidence" value="ECO:0007669"/>
    <property type="project" value="UniProtKB-KW"/>
</dbReference>
<keyword evidence="7" id="KW-0695">RNA-directed DNA polymerase</keyword>
<dbReference type="CDD" id="cd00303">
    <property type="entry name" value="retropepsin_like"/>
    <property type="match status" value="1"/>
</dbReference>
<dbReference type="InterPro" id="IPR053134">
    <property type="entry name" value="RNA-dir_DNA_polymerase"/>
</dbReference>
<dbReference type="Pfam" id="PF00078">
    <property type="entry name" value="RVT_1"/>
    <property type="match status" value="1"/>
</dbReference>
<evidence type="ECO:0000256" key="1">
    <source>
        <dbReference type="ARBA" id="ARBA00022670"/>
    </source>
</evidence>
<dbReference type="GO" id="GO:0004190">
    <property type="term" value="F:aspartic-type endopeptidase activity"/>
    <property type="evidence" value="ECO:0007669"/>
    <property type="project" value="InterPro"/>
</dbReference>
<dbReference type="OrthoDB" id="775972at2759"/>
<dbReference type="Proteomes" id="UP001152320">
    <property type="component" value="Chromosome 10"/>
</dbReference>
<dbReference type="EMBL" id="JAIZAY010000010">
    <property type="protein sequence ID" value="KAJ8034222.1"/>
    <property type="molecule type" value="Genomic_DNA"/>
</dbReference>